<organism evidence="6 7">
    <name type="scientific">Chaetomium strumarium</name>
    <dbReference type="NCBI Taxonomy" id="1170767"/>
    <lineage>
        <taxon>Eukaryota</taxon>
        <taxon>Fungi</taxon>
        <taxon>Dikarya</taxon>
        <taxon>Ascomycota</taxon>
        <taxon>Pezizomycotina</taxon>
        <taxon>Sordariomycetes</taxon>
        <taxon>Sordariomycetidae</taxon>
        <taxon>Sordariales</taxon>
        <taxon>Chaetomiaceae</taxon>
        <taxon>Chaetomium</taxon>
    </lineage>
</organism>
<evidence type="ECO:0000256" key="2">
    <source>
        <dbReference type="ARBA" id="ARBA00022827"/>
    </source>
</evidence>
<protein>
    <recommendedName>
        <fullName evidence="5">FAD-binding domain-containing protein</fullName>
    </recommendedName>
</protein>
<evidence type="ECO:0000259" key="5">
    <source>
        <dbReference type="Pfam" id="PF01494"/>
    </source>
</evidence>
<dbReference type="Pfam" id="PF01494">
    <property type="entry name" value="FAD_binding_3"/>
    <property type="match status" value="1"/>
</dbReference>
<name>A0AAJ0H3N0_9PEZI</name>
<keyword evidence="4" id="KW-0472">Membrane</keyword>
<keyword evidence="4" id="KW-0812">Transmembrane</keyword>
<dbReference type="AlphaFoldDB" id="A0AAJ0H3N0"/>
<dbReference type="SUPFAM" id="SSF51905">
    <property type="entry name" value="FAD/NAD(P)-binding domain"/>
    <property type="match status" value="1"/>
</dbReference>
<reference evidence="6" key="1">
    <citation type="journal article" date="2023" name="Mol. Phylogenet. Evol.">
        <title>Genome-scale phylogeny and comparative genomics of the fungal order Sordariales.</title>
        <authorList>
            <person name="Hensen N."/>
            <person name="Bonometti L."/>
            <person name="Westerberg I."/>
            <person name="Brannstrom I.O."/>
            <person name="Guillou S."/>
            <person name="Cros-Aarteil S."/>
            <person name="Calhoun S."/>
            <person name="Haridas S."/>
            <person name="Kuo A."/>
            <person name="Mondo S."/>
            <person name="Pangilinan J."/>
            <person name="Riley R."/>
            <person name="LaButti K."/>
            <person name="Andreopoulos B."/>
            <person name="Lipzen A."/>
            <person name="Chen C."/>
            <person name="Yan M."/>
            <person name="Daum C."/>
            <person name="Ng V."/>
            <person name="Clum A."/>
            <person name="Steindorff A."/>
            <person name="Ohm R.A."/>
            <person name="Martin F."/>
            <person name="Silar P."/>
            <person name="Natvig D.O."/>
            <person name="Lalanne C."/>
            <person name="Gautier V."/>
            <person name="Ament-Velasquez S.L."/>
            <person name="Kruys A."/>
            <person name="Hutchinson M.I."/>
            <person name="Powell A.J."/>
            <person name="Barry K."/>
            <person name="Miller A.N."/>
            <person name="Grigoriev I.V."/>
            <person name="Debuchy R."/>
            <person name="Gladieux P."/>
            <person name="Hiltunen Thoren M."/>
            <person name="Johannesson H."/>
        </authorList>
    </citation>
    <scope>NUCLEOTIDE SEQUENCE</scope>
    <source>
        <strain evidence="6">CBS 333.67</strain>
    </source>
</reference>
<dbReference type="Gene3D" id="3.50.50.60">
    <property type="entry name" value="FAD/NAD(P)-binding domain"/>
    <property type="match status" value="1"/>
</dbReference>
<evidence type="ECO:0000313" key="7">
    <source>
        <dbReference type="Proteomes" id="UP001273166"/>
    </source>
</evidence>
<evidence type="ECO:0000256" key="3">
    <source>
        <dbReference type="ARBA" id="ARBA00023002"/>
    </source>
</evidence>
<comment type="caution">
    <text evidence="6">The sequence shown here is derived from an EMBL/GenBank/DDBJ whole genome shotgun (WGS) entry which is preliminary data.</text>
</comment>
<keyword evidence="3" id="KW-0560">Oxidoreductase</keyword>
<evidence type="ECO:0000256" key="4">
    <source>
        <dbReference type="SAM" id="Phobius"/>
    </source>
</evidence>
<evidence type="ECO:0000313" key="6">
    <source>
        <dbReference type="EMBL" id="KAK3311211.1"/>
    </source>
</evidence>
<dbReference type="RefSeq" id="XP_062726991.1">
    <property type="nucleotide sequence ID" value="XM_062871175.1"/>
</dbReference>
<gene>
    <name evidence="6" type="ORF">B0T15DRAFT_66500</name>
</gene>
<sequence length="438" mass="48785">MPHLSLRVLVSGGGIAGNALAFFLARQGHDVTVVERFPNLRATGLQLDLRGPGIEVLRRMGLEDAFRARAAPEQGMQWVDSSGRRRAYFPANKSGHGRQSFSSEFEIMRGDLCRLLYDAARTCKKPPRYVFGTAIESLEQHNNGKDNHNVEVRFEDGKTDRFDLVVGADGQWSRTRRMMLGPGVQDGMQRVPGLYFAYFTMRRPMEDGDEYLATLYMAPGRRGMAIRRHSPHEMQVMLSCKTDPDRLESVPRGDVKREKQAVADIFKGAGWLTEDILKAMSVADDFYLERYGMVKLPSWSSGRVALVGDAAYCPTVLTGMGTTCAMVGAYILAGEIGRYCAQGNGNDSSSHKSDGLVAALENYERKFRPFMDKMQEGILEKAESQWAMTGSAFGIAVLNCFMSLVSFFKVNIADFFGIRETVKGWQLPDYRGVVPDEA</sequence>
<dbReference type="Proteomes" id="UP001273166">
    <property type="component" value="Unassembled WGS sequence"/>
</dbReference>
<dbReference type="InterPro" id="IPR051704">
    <property type="entry name" value="FAD_aromatic-hydroxylase"/>
</dbReference>
<dbReference type="PRINTS" id="PR00420">
    <property type="entry name" value="RNGMNOXGNASE"/>
</dbReference>
<accession>A0AAJ0H3N0</accession>
<keyword evidence="2" id="KW-0274">FAD</keyword>
<feature type="transmembrane region" description="Helical" evidence="4">
    <location>
        <begin position="386"/>
        <end position="408"/>
    </location>
</feature>
<dbReference type="EMBL" id="JAUDZG010000001">
    <property type="protein sequence ID" value="KAK3311211.1"/>
    <property type="molecule type" value="Genomic_DNA"/>
</dbReference>
<keyword evidence="7" id="KW-1185">Reference proteome</keyword>
<dbReference type="PANTHER" id="PTHR46865">
    <property type="entry name" value="OXIDOREDUCTASE-RELATED"/>
    <property type="match status" value="1"/>
</dbReference>
<keyword evidence="1" id="KW-0285">Flavoprotein</keyword>
<dbReference type="InterPro" id="IPR002938">
    <property type="entry name" value="FAD-bd"/>
</dbReference>
<dbReference type="GO" id="GO:0071949">
    <property type="term" value="F:FAD binding"/>
    <property type="evidence" value="ECO:0007669"/>
    <property type="project" value="InterPro"/>
</dbReference>
<dbReference type="InterPro" id="IPR036188">
    <property type="entry name" value="FAD/NAD-bd_sf"/>
</dbReference>
<dbReference type="GO" id="GO:0016491">
    <property type="term" value="F:oxidoreductase activity"/>
    <property type="evidence" value="ECO:0007669"/>
    <property type="project" value="UniProtKB-KW"/>
</dbReference>
<feature type="domain" description="FAD-binding" evidence="5">
    <location>
        <begin position="7"/>
        <end position="336"/>
    </location>
</feature>
<evidence type="ECO:0000256" key="1">
    <source>
        <dbReference type="ARBA" id="ARBA00022630"/>
    </source>
</evidence>
<proteinExistence type="predicted"/>
<dbReference type="GeneID" id="87890004"/>
<reference evidence="6" key="2">
    <citation type="submission" date="2023-06" db="EMBL/GenBank/DDBJ databases">
        <authorList>
            <consortium name="Lawrence Berkeley National Laboratory"/>
            <person name="Mondo S.J."/>
            <person name="Hensen N."/>
            <person name="Bonometti L."/>
            <person name="Westerberg I."/>
            <person name="Brannstrom I.O."/>
            <person name="Guillou S."/>
            <person name="Cros-Aarteil S."/>
            <person name="Calhoun S."/>
            <person name="Haridas S."/>
            <person name="Kuo A."/>
            <person name="Pangilinan J."/>
            <person name="Riley R."/>
            <person name="Labutti K."/>
            <person name="Andreopoulos B."/>
            <person name="Lipzen A."/>
            <person name="Chen C."/>
            <person name="Yanf M."/>
            <person name="Daum C."/>
            <person name="Ng V."/>
            <person name="Clum A."/>
            <person name="Steindorff A."/>
            <person name="Ohm R."/>
            <person name="Martin F."/>
            <person name="Silar P."/>
            <person name="Natvig D."/>
            <person name="Lalanne C."/>
            <person name="Gautier V."/>
            <person name="Ament-Velasquez S.L."/>
            <person name="Kruys A."/>
            <person name="Hutchinson M.I."/>
            <person name="Powell A.J."/>
            <person name="Barry K."/>
            <person name="Miller A.N."/>
            <person name="Grigoriev I.V."/>
            <person name="Debuchy R."/>
            <person name="Gladieux P."/>
            <person name="Thoren M.H."/>
            <person name="Johannesson H."/>
        </authorList>
    </citation>
    <scope>NUCLEOTIDE SEQUENCE</scope>
    <source>
        <strain evidence="6">CBS 333.67</strain>
    </source>
</reference>
<dbReference type="Gene3D" id="3.30.9.10">
    <property type="entry name" value="D-Amino Acid Oxidase, subunit A, domain 2"/>
    <property type="match status" value="1"/>
</dbReference>
<keyword evidence="4" id="KW-1133">Transmembrane helix</keyword>
<dbReference type="PANTHER" id="PTHR46865:SF7">
    <property type="entry name" value="MONOOXYGENASE, PUTATIVE (AFU_ORTHOLOGUE AFUA_8G07040)-RELATED"/>
    <property type="match status" value="1"/>
</dbReference>